<sequence length="153" mass="16701">MWRDNIVRAGWGSLGGWRGPLPQDLRLTKSTGAWRIGGVWASPAEAAVRQRQNRRSARTRQALERPDGDQPSGARSSWKGGAALGRLGSRPAMPLGVQWALHVLGMCPKLHPMNRRQRRAVKGDACELTTEMGLEGSFYMSMALLAAQGLISV</sequence>
<accession>D0MRR6</accession>
<keyword evidence="3" id="KW-1185">Reference proteome</keyword>
<gene>
    <name evidence="2" type="ORF">PITG_00811</name>
</gene>
<evidence type="ECO:0000256" key="1">
    <source>
        <dbReference type="SAM" id="MobiDB-lite"/>
    </source>
</evidence>
<organism evidence="2 3">
    <name type="scientific">Phytophthora infestans (strain T30-4)</name>
    <name type="common">Potato late blight agent</name>
    <dbReference type="NCBI Taxonomy" id="403677"/>
    <lineage>
        <taxon>Eukaryota</taxon>
        <taxon>Sar</taxon>
        <taxon>Stramenopiles</taxon>
        <taxon>Oomycota</taxon>
        <taxon>Peronosporomycetes</taxon>
        <taxon>Peronosporales</taxon>
        <taxon>Peronosporaceae</taxon>
        <taxon>Phytophthora</taxon>
    </lineage>
</organism>
<proteinExistence type="predicted"/>
<reference evidence="3" key="1">
    <citation type="journal article" date="2009" name="Nature">
        <title>Genome sequence and analysis of the Irish potato famine pathogen Phytophthora infestans.</title>
        <authorList>
            <consortium name="The Broad Institute Genome Sequencing Platform"/>
            <person name="Haas B.J."/>
            <person name="Kamoun S."/>
            <person name="Zody M.C."/>
            <person name="Jiang R.H."/>
            <person name="Handsaker R.E."/>
            <person name="Cano L.M."/>
            <person name="Grabherr M."/>
            <person name="Kodira C.D."/>
            <person name="Raffaele S."/>
            <person name="Torto-Alalibo T."/>
            <person name="Bozkurt T.O."/>
            <person name="Ah-Fong A.M."/>
            <person name="Alvarado L."/>
            <person name="Anderson V.L."/>
            <person name="Armstrong M.R."/>
            <person name="Avrova A."/>
            <person name="Baxter L."/>
            <person name="Beynon J."/>
            <person name="Boevink P.C."/>
            <person name="Bollmann S.R."/>
            <person name="Bos J.I."/>
            <person name="Bulone V."/>
            <person name="Cai G."/>
            <person name="Cakir C."/>
            <person name="Carrington J.C."/>
            <person name="Chawner M."/>
            <person name="Conti L."/>
            <person name="Costanzo S."/>
            <person name="Ewan R."/>
            <person name="Fahlgren N."/>
            <person name="Fischbach M.A."/>
            <person name="Fugelstad J."/>
            <person name="Gilroy E.M."/>
            <person name="Gnerre S."/>
            <person name="Green P.J."/>
            <person name="Grenville-Briggs L.J."/>
            <person name="Griffith J."/>
            <person name="Grunwald N.J."/>
            <person name="Horn K."/>
            <person name="Horner N.R."/>
            <person name="Hu C.H."/>
            <person name="Huitema E."/>
            <person name="Jeong D.H."/>
            <person name="Jones A.M."/>
            <person name="Jones J.D."/>
            <person name="Jones R.W."/>
            <person name="Karlsson E.K."/>
            <person name="Kunjeti S.G."/>
            <person name="Lamour K."/>
            <person name="Liu Z."/>
            <person name="Ma L."/>
            <person name="Maclean D."/>
            <person name="Chibucos M.C."/>
            <person name="McDonald H."/>
            <person name="McWalters J."/>
            <person name="Meijer H.J."/>
            <person name="Morgan W."/>
            <person name="Morris P.F."/>
            <person name="Munro C.A."/>
            <person name="O'Neill K."/>
            <person name="Ospina-Giraldo M."/>
            <person name="Pinzon A."/>
            <person name="Pritchard L."/>
            <person name="Ramsahoye B."/>
            <person name="Ren Q."/>
            <person name="Restrepo S."/>
            <person name="Roy S."/>
            <person name="Sadanandom A."/>
            <person name="Savidor A."/>
            <person name="Schornack S."/>
            <person name="Schwartz D.C."/>
            <person name="Schumann U.D."/>
            <person name="Schwessinger B."/>
            <person name="Seyer L."/>
            <person name="Sharpe T."/>
            <person name="Silvar C."/>
            <person name="Song J."/>
            <person name="Studholme D.J."/>
            <person name="Sykes S."/>
            <person name="Thines M."/>
            <person name="van de Vondervoort P.J."/>
            <person name="Phuntumart V."/>
            <person name="Wawra S."/>
            <person name="Weide R."/>
            <person name="Win J."/>
            <person name="Young C."/>
            <person name="Zhou S."/>
            <person name="Fry W."/>
            <person name="Meyers B.C."/>
            <person name="van West P."/>
            <person name="Ristaino J."/>
            <person name="Govers F."/>
            <person name="Birch P.R."/>
            <person name="Whisson S.C."/>
            <person name="Judelson H.S."/>
            <person name="Nusbaum C."/>
        </authorList>
    </citation>
    <scope>NUCLEOTIDE SEQUENCE [LARGE SCALE GENOMIC DNA]</scope>
    <source>
        <strain evidence="3">T30-4</strain>
    </source>
</reference>
<dbReference type="HOGENOM" id="CLU_1716806_0_0_1"/>
<protein>
    <submittedName>
        <fullName evidence="2">Uncharacterized protein</fullName>
    </submittedName>
</protein>
<evidence type="ECO:0000313" key="3">
    <source>
        <dbReference type="Proteomes" id="UP000006643"/>
    </source>
</evidence>
<feature type="region of interest" description="Disordered" evidence="1">
    <location>
        <begin position="49"/>
        <end position="83"/>
    </location>
</feature>
<dbReference type="Proteomes" id="UP000006643">
    <property type="component" value="Unassembled WGS sequence"/>
</dbReference>
<dbReference type="InParanoid" id="D0MRR6"/>
<name>D0MRR6_PHYIT</name>
<dbReference type="KEGG" id="pif:PITG_00811"/>
<dbReference type="EMBL" id="DS028118">
    <property type="protein sequence ID" value="EEY58185.1"/>
    <property type="molecule type" value="Genomic_DNA"/>
</dbReference>
<dbReference type="RefSeq" id="XP_002909371.1">
    <property type="nucleotide sequence ID" value="XM_002909325.1"/>
</dbReference>
<evidence type="ECO:0000313" key="2">
    <source>
        <dbReference type="EMBL" id="EEY58185.1"/>
    </source>
</evidence>
<dbReference type="VEuPathDB" id="FungiDB:PITG_00811"/>
<dbReference type="AlphaFoldDB" id="D0MRR6"/>
<dbReference type="GeneID" id="9472683"/>